<proteinExistence type="predicted"/>
<accession>A0A3A6WEQ0</accession>
<gene>
    <name evidence="1" type="ORF">D2965_08350</name>
</gene>
<reference evidence="1 2" key="1">
    <citation type="submission" date="2018-09" db="EMBL/GenBank/DDBJ databases">
        <title>Genome sequence of Veillonella atypica isolated from periodontal Korean patients.</title>
        <authorList>
            <person name="Lee J.-H."/>
            <person name="Moon J.-H."/>
            <person name="Shin S.-Y."/>
        </authorList>
    </citation>
    <scope>NUCLEOTIDE SEQUENCE [LARGE SCALE GENOMIC DNA]</scope>
    <source>
        <strain evidence="1 2">KHUD_V1</strain>
    </source>
</reference>
<evidence type="ECO:0000313" key="1">
    <source>
        <dbReference type="EMBL" id="RJY49966.1"/>
    </source>
</evidence>
<name>A0A3A6WEQ0_9FIRM</name>
<dbReference type="RefSeq" id="WP_119982863.1">
    <property type="nucleotide sequence ID" value="NZ_QXZZ01000036.1"/>
</dbReference>
<dbReference type="AlphaFoldDB" id="A0A3A6WEQ0"/>
<sequence>MANNNTQVSGSIGTAQQFMPNAPQTYQQNLSNVASVGSPMARFTNDADLLATGLSQLGVAWKQYTNDEEERKEKIAKAIAPQLYTSMTEAQKEGLTTRQILATSGKFNLQDNEYAVATIDRMRGTEMGKRIESDWQIYDDQHQQQPDLPRQFNTFDEFYEARLKDYMSEENIENQYAFQGGLEEQHMATKMAVFDTFTKRKETQLKLERVNGITAMVGDFARNNPDITVEDGTPYLESFITNIRETATSDSNLEYKLLGNVAEAISKTGNADLVEAFGQMEYDDRRRVKDVIDLSDYKDGANTEAVKIRNDRFVALNKDIEAIKTVEGLDEYYAKKKEESPEDYRLIAPLYNHAVANIKTEIARQQKLALMKQKTELARSNAMATLQPMFDAMLAGKASWNGMEFPRSEADLKDMGIDPDMFIGGAREMLRQRLLSGQYDGLQYVLANPLIGNAMRTSMKDQMDVALASMDQSGNMPEIVGIALSLYRARPNMIHQLLDPKWAGRIQALGSLQDSMGQDEGTKIFAMGMQALRDPDTADKVKTAINAIPMGSSETLNIRTGAWGYFDIPESTPTGLLGAIRDQAEILKATGRFTADQAMEKAKSNLIHSFVNYDGVLLPRSILNTTGVESEAFASEGVRHVLDELKEKQGAGSWVSYDPDQDVIYIRQAGSMEGLAYYPWDIGNRAYQYLNDTTAEERKGSDPEHTVVYGNEVINTDLSGSSLNQGKSKLRAFFGLD</sequence>
<evidence type="ECO:0000313" key="2">
    <source>
        <dbReference type="Proteomes" id="UP000277803"/>
    </source>
</evidence>
<dbReference type="Proteomes" id="UP000277803">
    <property type="component" value="Unassembled WGS sequence"/>
</dbReference>
<dbReference type="EMBL" id="QXZZ01000036">
    <property type="protein sequence ID" value="RJY49966.1"/>
    <property type="molecule type" value="Genomic_DNA"/>
</dbReference>
<organism evidence="1 2">
    <name type="scientific">Veillonella atypica</name>
    <dbReference type="NCBI Taxonomy" id="39777"/>
    <lineage>
        <taxon>Bacteria</taxon>
        <taxon>Bacillati</taxon>
        <taxon>Bacillota</taxon>
        <taxon>Negativicutes</taxon>
        <taxon>Veillonellales</taxon>
        <taxon>Veillonellaceae</taxon>
        <taxon>Veillonella</taxon>
    </lineage>
</organism>
<protein>
    <submittedName>
        <fullName evidence="1">Uncharacterized protein</fullName>
    </submittedName>
</protein>
<comment type="caution">
    <text evidence="1">The sequence shown here is derived from an EMBL/GenBank/DDBJ whole genome shotgun (WGS) entry which is preliminary data.</text>
</comment>